<reference evidence="2" key="2">
    <citation type="submission" date="2015-01" db="EMBL/GenBank/DDBJ databases">
        <title>Evolutionary Origins and Diversification of the Mycorrhizal Mutualists.</title>
        <authorList>
            <consortium name="DOE Joint Genome Institute"/>
            <consortium name="Mycorrhizal Genomics Consortium"/>
            <person name="Kohler A."/>
            <person name="Kuo A."/>
            <person name="Nagy L.G."/>
            <person name="Floudas D."/>
            <person name="Copeland A."/>
            <person name="Barry K.W."/>
            <person name="Cichocki N."/>
            <person name="Veneault-Fourrey C."/>
            <person name="LaButti K."/>
            <person name="Lindquist E.A."/>
            <person name="Lipzen A."/>
            <person name="Lundell T."/>
            <person name="Morin E."/>
            <person name="Murat C."/>
            <person name="Riley R."/>
            <person name="Ohm R."/>
            <person name="Sun H."/>
            <person name="Tunlid A."/>
            <person name="Henrissat B."/>
            <person name="Grigoriev I.V."/>
            <person name="Hibbett D.S."/>
            <person name="Martin F."/>
        </authorList>
    </citation>
    <scope>NUCLEOTIDE SEQUENCE [LARGE SCALE GENOMIC DNA]</scope>
    <source>
        <strain evidence="2">MAFF 305830</strain>
    </source>
</reference>
<dbReference type="AlphaFoldDB" id="A0A0C2WX76"/>
<accession>A0A0C2WX76</accession>
<dbReference type="HOGENOM" id="CLU_1541053_0_0_1"/>
<sequence length="174" mass="19271">MAIWLTITTVVGRVEGPFGLYTKSSDPAWNMRVLNVGARNGFLSITDPVSSPSQIQSASINFFLNTTATLTPDAPYGDLSWGSQPPYSTLWAGITIVDVTSPVQPIFFDYSAPIQGYSSQWNFTSNKKLQLGNQSQFYAKQLVTQFYNYPAVHWRFGGLQGAAATPITIWRYDP</sequence>
<reference evidence="1 2" key="1">
    <citation type="submission" date="2014-04" db="EMBL/GenBank/DDBJ databases">
        <authorList>
            <consortium name="DOE Joint Genome Institute"/>
            <person name="Kuo A."/>
            <person name="Zuccaro A."/>
            <person name="Kohler A."/>
            <person name="Nagy L.G."/>
            <person name="Floudas D."/>
            <person name="Copeland A."/>
            <person name="Barry K.W."/>
            <person name="Cichocki N."/>
            <person name="Veneault-Fourrey C."/>
            <person name="LaButti K."/>
            <person name="Lindquist E.A."/>
            <person name="Lipzen A."/>
            <person name="Lundell T."/>
            <person name="Morin E."/>
            <person name="Murat C."/>
            <person name="Sun H."/>
            <person name="Tunlid A."/>
            <person name="Henrissat B."/>
            <person name="Grigoriev I.V."/>
            <person name="Hibbett D.S."/>
            <person name="Martin F."/>
            <person name="Nordberg H.P."/>
            <person name="Cantor M.N."/>
            <person name="Hua S.X."/>
        </authorList>
    </citation>
    <scope>NUCLEOTIDE SEQUENCE [LARGE SCALE GENOMIC DNA]</scope>
    <source>
        <strain evidence="1 2">MAFF 305830</strain>
    </source>
</reference>
<proteinExistence type="predicted"/>
<protein>
    <submittedName>
        <fullName evidence="1">Uncharacterized protein</fullName>
    </submittedName>
</protein>
<name>A0A0C2WX76_SERVB</name>
<dbReference type="OrthoDB" id="3137435at2759"/>
<evidence type="ECO:0000313" key="2">
    <source>
        <dbReference type="Proteomes" id="UP000054097"/>
    </source>
</evidence>
<evidence type="ECO:0000313" key="1">
    <source>
        <dbReference type="EMBL" id="KIM30713.1"/>
    </source>
</evidence>
<gene>
    <name evidence="1" type="ORF">M408DRAFT_66421</name>
</gene>
<dbReference type="Proteomes" id="UP000054097">
    <property type="component" value="Unassembled WGS sequence"/>
</dbReference>
<organism evidence="1 2">
    <name type="scientific">Serendipita vermifera MAFF 305830</name>
    <dbReference type="NCBI Taxonomy" id="933852"/>
    <lineage>
        <taxon>Eukaryota</taxon>
        <taxon>Fungi</taxon>
        <taxon>Dikarya</taxon>
        <taxon>Basidiomycota</taxon>
        <taxon>Agaricomycotina</taxon>
        <taxon>Agaricomycetes</taxon>
        <taxon>Sebacinales</taxon>
        <taxon>Serendipitaceae</taxon>
        <taxon>Serendipita</taxon>
    </lineage>
</organism>
<keyword evidence="2" id="KW-1185">Reference proteome</keyword>
<dbReference type="EMBL" id="KN824284">
    <property type="protein sequence ID" value="KIM30713.1"/>
    <property type="molecule type" value="Genomic_DNA"/>
</dbReference>